<keyword evidence="2" id="KW-0378">Hydrolase</keyword>
<dbReference type="Proteomes" id="UP001501115">
    <property type="component" value="Unassembled WGS sequence"/>
</dbReference>
<dbReference type="SUPFAM" id="SSF53474">
    <property type="entry name" value="alpha/beta-Hydrolases"/>
    <property type="match status" value="1"/>
</dbReference>
<evidence type="ECO:0000256" key="6">
    <source>
        <dbReference type="ARBA" id="ARBA00041520"/>
    </source>
</evidence>
<protein>
    <recommendedName>
        <fullName evidence="5">Palmitoyl-protein thioesterase ABHD10, mitochondrial</fullName>
        <ecNumber evidence="4">3.1.1.93</ecNumber>
        <ecNumber evidence="1">3.1.2.22</ecNumber>
    </recommendedName>
    <alternativeName>
        <fullName evidence="7">Acyl-protein thioesterase ABHD10</fullName>
    </alternativeName>
    <alternativeName>
        <fullName evidence="8">Alpha/beta hydrolase domain-containing protein 10</fullName>
    </alternativeName>
    <alternativeName>
        <fullName evidence="6">Mycophenolic acid acyl-glucuronide esterase, mitochondrial</fullName>
    </alternativeName>
</protein>
<evidence type="ECO:0000256" key="2">
    <source>
        <dbReference type="ARBA" id="ARBA00022801"/>
    </source>
</evidence>
<evidence type="ECO:0000313" key="13">
    <source>
        <dbReference type="EMBL" id="GAA4291948.1"/>
    </source>
</evidence>
<dbReference type="InterPro" id="IPR000073">
    <property type="entry name" value="AB_hydrolase_1"/>
</dbReference>
<keyword evidence="3" id="KW-0809">Transit peptide</keyword>
<evidence type="ECO:0000256" key="9">
    <source>
        <dbReference type="ARBA" id="ARBA00046047"/>
    </source>
</evidence>
<keyword evidence="14" id="KW-1185">Reference proteome</keyword>
<dbReference type="InterPro" id="IPR052382">
    <property type="entry name" value="ABHD10_acyl-thioesterase"/>
</dbReference>
<organism evidence="13 14">
    <name type="scientific">Streptomyces venetus</name>
    <dbReference type="NCBI Taxonomy" id="1701086"/>
    <lineage>
        <taxon>Bacteria</taxon>
        <taxon>Bacillati</taxon>
        <taxon>Actinomycetota</taxon>
        <taxon>Actinomycetes</taxon>
        <taxon>Kitasatosporales</taxon>
        <taxon>Streptomycetaceae</taxon>
        <taxon>Streptomyces</taxon>
    </lineage>
</organism>
<evidence type="ECO:0000313" key="14">
    <source>
        <dbReference type="Proteomes" id="UP001501115"/>
    </source>
</evidence>
<dbReference type="InterPro" id="IPR029058">
    <property type="entry name" value="AB_hydrolase_fold"/>
</dbReference>
<proteinExistence type="predicted"/>
<dbReference type="PANTHER" id="PTHR16138:SF7">
    <property type="entry name" value="PALMITOYL-PROTEIN THIOESTERASE ABHD10, MITOCHONDRIAL"/>
    <property type="match status" value="1"/>
</dbReference>
<dbReference type="EMBL" id="BAABET010000001">
    <property type="protein sequence ID" value="GAA4291948.1"/>
    <property type="molecule type" value="Genomic_DNA"/>
</dbReference>
<dbReference type="EC" id="3.1.2.22" evidence="1"/>
<name>A0ABP8F167_9ACTN</name>
<evidence type="ECO:0000256" key="8">
    <source>
        <dbReference type="ARBA" id="ARBA00042704"/>
    </source>
</evidence>
<dbReference type="Pfam" id="PF12697">
    <property type="entry name" value="Abhydrolase_6"/>
    <property type="match status" value="1"/>
</dbReference>
<comment type="catalytic activity">
    <reaction evidence="11">
        <text>mycophenolic acid O-acyl-beta-D-glucuronide + H2O = mycophenolate + D-glucuronate + H(+)</text>
        <dbReference type="Rhea" id="RHEA:34179"/>
        <dbReference type="ChEBI" id="CHEBI:15377"/>
        <dbReference type="ChEBI" id="CHEBI:15378"/>
        <dbReference type="ChEBI" id="CHEBI:58720"/>
        <dbReference type="ChEBI" id="CHEBI:62932"/>
        <dbReference type="ChEBI" id="CHEBI:66982"/>
        <dbReference type="EC" id="3.1.1.93"/>
    </reaction>
    <physiologicalReaction direction="left-to-right" evidence="11">
        <dbReference type="Rhea" id="RHEA:34180"/>
    </physiologicalReaction>
</comment>
<sequence>MPLHDHGTPPAATLPHAEDLFLHAAGQRLAATRIDAPDGAPPDVVHLHGFGTTASRHAVRYLLDDLAGHGHSSLTFEFSGNGESTGELEQTTLRQRRNESLAAARLLAEDRRPVLIGTSMGAHLAAWTVPDLRPRALALFCPAAYPDSEADVRFGQERARPGPYADSPAFAGIREFDGDLLIVAGDHDQVVPGSVIDAYLAHSVKARSRRLIRLDCDHFIHRRLPDRAERRREVLGALRALVTDSLR</sequence>
<dbReference type="EC" id="3.1.1.93" evidence="4"/>
<comment type="catalytic activity">
    <reaction evidence="10">
        <text>S-hexadecanoyl-L-cysteinyl-[protein] + H2O = L-cysteinyl-[protein] + hexadecanoate + H(+)</text>
        <dbReference type="Rhea" id="RHEA:19233"/>
        <dbReference type="Rhea" id="RHEA-COMP:10131"/>
        <dbReference type="Rhea" id="RHEA-COMP:11032"/>
        <dbReference type="ChEBI" id="CHEBI:7896"/>
        <dbReference type="ChEBI" id="CHEBI:15377"/>
        <dbReference type="ChEBI" id="CHEBI:15378"/>
        <dbReference type="ChEBI" id="CHEBI:29950"/>
        <dbReference type="ChEBI" id="CHEBI:74151"/>
        <dbReference type="EC" id="3.1.2.22"/>
    </reaction>
    <physiologicalReaction direction="left-to-right" evidence="10">
        <dbReference type="Rhea" id="RHEA:19234"/>
    </physiologicalReaction>
</comment>
<accession>A0ABP8F167</accession>
<dbReference type="RefSeq" id="WP_345659340.1">
    <property type="nucleotide sequence ID" value="NZ_BAABET010000001.1"/>
</dbReference>
<evidence type="ECO:0000256" key="5">
    <source>
        <dbReference type="ARBA" id="ARBA00039314"/>
    </source>
</evidence>
<dbReference type="Gene3D" id="3.40.50.1820">
    <property type="entry name" value="alpha/beta hydrolase"/>
    <property type="match status" value="1"/>
</dbReference>
<comment type="function">
    <text evidence="9">Acts as an acyl-protein thioesterase that hydrolyzes fatty acids from acylated residues in proteins. Regulates the mitochondrial S-depalmitoylation of the nucleophilic active site residue of peroxiredoxin-5/PRDX5, a key antioxidant protein, therefore modulating mitochondrial antioxidant ability. Also catalyzes the deglucuronidation of mycophenolic acid acyl-glucuronide, an active metabolite of the immunosuppressant drug mycophenolate.</text>
</comment>
<evidence type="ECO:0000256" key="4">
    <source>
        <dbReference type="ARBA" id="ARBA00039132"/>
    </source>
</evidence>
<reference evidence="14" key="1">
    <citation type="journal article" date="2019" name="Int. J. Syst. Evol. Microbiol.">
        <title>The Global Catalogue of Microorganisms (GCM) 10K type strain sequencing project: providing services to taxonomists for standard genome sequencing and annotation.</title>
        <authorList>
            <consortium name="The Broad Institute Genomics Platform"/>
            <consortium name="The Broad Institute Genome Sequencing Center for Infectious Disease"/>
            <person name="Wu L."/>
            <person name="Ma J."/>
        </authorList>
    </citation>
    <scope>NUCLEOTIDE SEQUENCE [LARGE SCALE GENOMIC DNA]</scope>
    <source>
        <strain evidence="14">JCM 31290</strain>
    </source>
</reference>
<dbReference type="PANTHER" id="PTHR16138">
    <property type="entry name" value="MYCOPHENOLIC ACID ACYL-GLUCURONIDE ESTERASE, MITOCHONDRIAL"/>
    <property type="match status" value="1"/>
</dbReference>
<evidence type="ECO:0000256" key="3">
    <source>
        <dbReference type="ARBA" id="ARBA00022946"/>
    </source>
</evidence>
<evidence type="ECO:0000256" key="10">
    <source>
        <dbReference type="ARBA" id="ARBA00047409"/>
    </source>
</evidence>
<evidence type="ECO:0000256" key="1">
    <source>
        <dbReference type="ARBA" id="ARBA00012423"/>
    </source>
</evidence>
<comment type="caution">
    <text evidence="13">The sequence shown here is derived from an EMBL/GenBank/DDBJ whole genome shotgun (WGS) entry which is preliminary data.</text>
</comment>
<feature type="domain" description="AB hydrolase-1" evidence="12">
    <location>
        <begin position="44"/>
        <end position="181"/>
    </location>
</feature>
<evidence type="ECO:0000256" key="11">
    <source>
        <dbReference type="ARBA" id="ARBA00047972"/>
    </source>
</evidence>
<evidence type="ECO:0000259" key="12">
    <source>
        <dbReference type="Pfam" id="PF12697"/>
    </source>
</evidence>
<evidence type="ECO:0000256" key="7">
    <source>
        <dbReference type="ARBA" id="ARBA00042645"/>
    </source>
</evidence>
<gene>
    <name evidence="13" type="ORF">GCM10023086_01440</name>
</gene>